<dbReference type="Proteomes" id="UP000014254">
    <property type="component" value="Unassembled WGS sequence"/>
</dbReference>
<evidence type="ECO:0000313" key="5">
    <source>
        <dbReference type="Proteomes" id="UP000014254"/>
    </source>
</evidence>
<dbReference type="SUPFAM" id="SSF54768">
    <property type="entry name" value="dsRNA-binding domain-like"/>
    <property type="match status" value="1"/>
</dbReference>
<protein>
    <recommendedName>
        <fullName evidence="3">DRBM domain-containing protein</fullName>
    </recommendedName>
</protein>
<gene>
    <name evidence="4" type="ORF">HMPREF1544_02076</name>
</gene>
<evidence type="ECO:0000256" key="1">
    <source>
        <dbReference type="PROSITE-ProRule" id="PRU00266"/>
    </source>
</evidence>
<dbReference type="GO" id="GO:0003723">
    <property type="term" value="F:RNA binding"/>
    <property type="evidence" value="ECO:0007669"/>
    <property type="project" value="UniProtKB-UniRule"/>
</dbReference>
<evidence type="ECO:0000256" key="2">
    <source>
        <dbReference type="SAM" id="MobiDB-lite"/>
    </source>
</evidence>
<name>S2JR69_MUCC1</name>
<accession>S2JR69</accession>
<dbReference type="InParanoid" id="S2JR69"/>
<dbReference type="InterPro" id="IPR014720">
    <property type="entry name" value="dsRBD_dom"/>
</dbReference>
<proteinExistence type="predicted"/>
<dbReference type="PROSITE" id="PS50137">
    <property type="entry name" value="DS_RBD"/>
    <property type="match status" value="1"/>
</dbReference>
<dbReference type="EMBL" id="KE123913">
    <property type="protein sequence ID" value="EPB91007.1"/>
    <property type="molecule type" value="Genomic_DNA"/>
</dbReference>
<evidence type="ECO:0000259" key="3">
    <source>
        <dbReference type="PROSITE" id="PS50137"/>
    </source>
</evidence>
<dbReference type="eggNOG" id="ENOG502RB12">
    <property type="taxonomic scope" value="Eukaryota"/>
</dbReference>
<evidence type="ECO:0000313" key="4">
    <source>
        <dbReference type="EMBL" id="EPB91007.1"/>
    </source>
</evidence>
<keyword evidence="5" id="KW-1185">Reference proteome</keyword>
<keyword evidence="1" id="KW-0694">RNA-binding</keyword>
<feature type="domain" description="DRBM" evidence="3">
    <location>
        <begin position="438"/>
        <end position="491"/>
    </location>
</feature>
<dbReference type="Pfam" id="PF00035">
    <property type="entry name" value="dsrm"/>
    <property type="match status" value="1"/>
</dbReference>
<sequence>MTDTDALEQYIHDIFSRITDDEERPLDISAALPLIKQVLTGYTQQVTEHKFNYIGESAVHFAIHLILVDHYPQYENRVLSAIAKKFTVPTQLYKLIGKQIRLKDYVRPIYLKETLDMVFGILFRYHGIQAVQKFIQDPFLFLVNNDFNNAASPKKPISPSSSSLTRSQDENPVKILHEMIQANNGTLETEAHEMPEKKWQVKIVAKFNEKSLLFSHARTSNSKQKAKTEASRDILTYFTNNADVYQHLQIAIEGAADIHVLPISESDYCHLFAENTDTRPPLKTSDWSGDSVHISQSSHEEATMLLENLFLESKMDVDTDPRQVKRQRQSTHELRDSAMVKTEPSEQQQQQLLADTMEANVTYINDQETFQPFNQPPDAPIDEATASRNEKIIKYFRKIFATHRLVLLQCRTQPGQSKSIFLSFVVQHQDELMVDITVQQGGDSHTPLFQAQVVLRSKTKTNVFIKTEGHGRRKRDAEQQAFNKMIEIVTNWNSLI</sequence>
<dbReference type="AlphaFoldDB" id="S2JR69"/>
<dbReference type="VEuPathDB" id="FungiDB:HMPREF1544_02076"/>
<dbReference type="OrthoDB" id="2241755at2759"/>
<dbReference type="OMA" id="DYCHLFA"/>
<feature type="region of interest" description="Disordered" evidence="2">
    <location>
        <begin position="320"/>
        <end position="345"/>
    </location>
</feature>
<reference evidence="5" key="1">
    <citation type="submission" date="2013-05" db="EMBL/GenBank/DDBJ databases">
        <title>The Genome sequence of Mucor circinelloides f. circinelloides 1006PhL.</title>
        <authorList>
            <consortium name="The Broad Institute Genomics Platform"/>
            <person name="Cuomo C."/>
            <person name="Earl A."/>
            <person name="Findley K."/>
            <person name="Lee S.C."/>
            <person name="Walker B."/>
            <person name="Young S."/>
            <person name="Zeng Q."/>
            <person name="Gargeya S."/>
            <person name="Fitzgerald M."/>
            <person name="Haas B."/>
            <person name="Abouelleil A."/>
            <person name="Allen A.W."/>
            <person name="Alvarado L."/>
            <person name="Arachchi H.M."/>
            <person name="Berlin A.M."/>
            <person name="Chapman S.B."/>
            <person name="Gainer-Dewar J."/>
            <person name="Goldberg J."/>
            <person name="Griggs A."/>
            <person name="Gujja S."/>
            <person name="Hansen M."/>
            <person name="Howarth C."/>
            <person name="Imamovic A."/>
            <person name="Ireland A."/>
            <person name="Larimer J."/>
            <person name="McCowan C."/>
            <person name="Murphy C."/>
            <person name="Pearson M."/>
            <person name="Poon T.W."/>
            <person name="Priest M."/>
            <person name="Roberts A."/>
            <person name="Saif S."/>
            <person name="Shea T."/>
            <person name="Sisk P."/>
            <person name="Sykes S."/>
            <person name="Wortman J."/>
            <person name="Nusbaum C."/>
            <person name="Birren B."/>
        </authorList>
    </citation>
    <scope>NUCLEOTIDE SEQUENCE [LARGE SCALE GENOMIC DNA]</scope>
    <source>
        <strain evidence="5">1006PhL</strain>
    </source>
</reference>
<organism evidence="4 5">
    <name type="scientific">Mucor circinelloides f. circinelloides (strain 1006PhL)</name>
    <name type="common">Mucormycosis agent</name>
    <name type="synonym">Calyptromyces circinelloides</name>
    <dbReference type="NCBI Taxonomy" id="1220926"/>
    <lineage>
        <taxon>Eukaryota</taxon>
        <taxon>Fungi</taxon>
        <taxon>Fungi incertae sedis</taxon>
        <taxon>Mucoromycota</taxon>
        <taxon>Mucoromycotina</taxon>
        <taxon>Mucoromycetes</taxon>
        <taxon>Mucorales</taxon>
        <taxon>Mucorineae</taxon>
        <taxon>Mucoraceae</taxon>
        <taxon>Mucor</taxon>
    </lineage>
</organism>
<dbReference type="Gene3D" id="3.30.160.20">
    <property type="match status" value="2"/>
</dbReference>